<evidence type="ECO:0000313" key="1">
    <source>
        <dbReference type="EMBL" id="CAJ0569147.1"/>
    </source>
</evidence>
<dbReference type="EMBL" id="CATQJA010002562">
    <property type="protein sequence ID" value="CAJ0571415.1"/>
    <property type="molecule type" value="Genomic_DNA"/>
</dbReference>
<evidence type="ECO:0000313" key="3">
    <source>
        <dbReference type="Proteomes" id="UP001177023"/>
    </source>
</evidence>
<sequence length="236" mass="26604">MLISSILFLYGVPAIKFEAMVSNSALTVLHDSRQSTVNIRQCTCKEMNDGFEEAKEQAFECLMDPCFEEVKKMGLVQNTDVIRECFRQKKEFMNNLLLCFQNNIKACTPPGKQEKQVPSADLNLLIDRAEEVITQQLAVFLKTINASDIQKVGDAAKAVGRCVKLCFVNDKNKNGFRFDRIGCMPYITDRNARRSVRQCSRAINWKKEISEMCTCSAHAGIGTLANYCGIFTLMGR</sequence>
<dbReference type="PANTHER" id="PTHR34401">
    <property type="entry name" value="PROTEIN CBG12388-RELATED"/>
    <property type="match status" value="1"/>
</dbReference>
<protein>
    <submittedName>
        <fullName evidence="1">Uncharacterized protein</fullName>
    </submittedName>
</protein>
<dbReference type="Proteomes" id="UP001177023">
    <property type="component" value="Unassembled WGS sequence"/>
</dbReference>
<feature type="non-terminal residue" evidence="1">
    <location>
        <position position="1"/>
    </location>
</feature>
<organism evidence="1 3">
    <name type="scientific">Mesorhabditis spiculigera</name>
    <dbReference type="NCBI Taxonomy" id="96644"/>
    <lineage>
        <taxon>Eukaryota</taxon>
        <taxon>Metazoa</taxon>
        <taxon>Ecdysozoa</taxon>
        <taxon>Nematoda</taxon>
        <taxon>Chromadorea</taxon>
        <taxon>Rhabditida</taxon>
        <taxon>Rhabditina</taxon>
        <taxon>Rhabditomorpha</taxon>
        <taxon>Rhabditoidea</taxon>
        <taxon>Rhabditidae</taxon>
        <taxon>Mesorhabditinae</taxon>
        <taxon>Mesorhabditis</taxon>
    </lineage>
</organism>
<reference evidence="1" key="1">
    <citation type="submission" date="2023-06" db="EMBL/GenBank/DDBJ databases">
        <authorList>
            <person name="Delattre M."/>
        </authorList>
    </citation>
    <scope>NUCLEOTIDE SEQUENCE</scope>
    <source>
        <strain evidence="1">AF72</strain>
    </source>
</reference>
<name>A0AA36CIT2_9BILA</name>
<keyword evidence="3" id="KW-1185">Reference proteome</keyword>
<accession>A0AA36CIT2</accession>
<evidence type="ECO:0000313" key="2">
    <source>
        <dbReference type="EMBL" id="CAJ0571415.1"/>
    </source>
</evidence>
<dbReference type="EMBL" id="CATQJA010001956">
    <property type="protein sequence ID" value="CAJ0569147.1"/>
    <property type="molecule type" value="Genomic_DNA"/>
</dbReference>
<comment type="caution">
    <text evidence="1">The sequence shown here is derived from an EMBL/GenBank/DDBJ whole genome shotgun (WGS) entry which is preliminary data.</text>
</comment>
<dbReference type="AlphaFoldDB" id="A0AA36CIT2"/>
<dbReference type="PANTHER" id="PTHR34401:SF1">
    <property type="entry name" value="DUF19 DOMAIN-CONTAINING PROTEIN"/>
    <property type="match status" value="1"/>
</dbReference>
<gene>
    <name evidence="1" type="ORF">MSPICULIGERA_LOCUS7637</name>
    <name evidence="2" type="ORF">MSPICULIGERA_LOCUS9822</name>
</gene>
<proteinExistence type="predicted"/>